<reference evidence="3 5" key="1">
    <citation type="submission" date="2015-11" db="EMBL/GenBank/DDBJ databases">
        <title>Genomic analysis of 38 Legionella species identifies large and diverse effector repertoires.</title>
        <authorList>
            <person name="Burstein D."/>
            <person name="Amaro F."/>
            <person name="Zusman T."/>
            <person name="Lifshitz Z."/>
            <person name="Cohen O."/>
            <person name="Gilbert J.A."/>
            <person name="Pupko T."/>
            <person name="Shuman H.A."/>
            <person name="Segal G."/>
        </authorList>
    </citation>
    <scope>NUCLEOTIDE SEQUENCE [LARGE SCALE GENOMIC DNA]</scope>
    <source>
        <strain evidence="3 5">ATCC 43877</strain>
    </source>
</reference>
<feature type="signal peptide" evidence="1">
    <location>
        <begin position="1"/>
        <end position="21"/>
    </location>
</feature>
<keyword evidence="5" id="KW-1185">Reference proteome</keyword>
<dbReference type="PANTHER" id="PTHR34606:SF16">
    <property type="entry name" value="BON DOMAIN-CONTAINING PROTEIN"/>
    <property type="match status" value="1"/>
</dbReference>
<dbReference type="Proteomes" id="UP000254040">
    <property type="component" value="Unassembled WGS sequence"/>
</dbReference>
<dbReference type="STRING" id="39962.Lmor_3013"/>
<evidence type="ECO:0000313" key="5">
    <source>
        <dbReference type="Proteomes" id="UP000054985"/>
    </source>
</evidence>
<proteinExistence type="predicted"/>
<gene>
    <name evidence="4" type="primary">osmY_2</name>
    <name evidence="3" type="ORF">Lmor_3013</name>
    <name evidence="4" type="ORF">NCTC12239_02428</name>
</gene>
<dbReference type="PROSITE" id="PS51257">
    <property type="entry name" value="PROKAR_LIPOPROTEIN"/>
    <property type="match status" value="1"/>
</dbReference>
<feature type="chain" id="PRO_5016946588" evidence="1">
    <location>
        <begin position="22"/>
        <end position="103"/>
    </location>
</feature>
<dbReference type="InterPro" id="IPR014004">
    <property type="entry name" value="Transpt-assoc_nodulatn_dom_bac"/>
</dbReference>
<dbReference type="EMBL" id="LNYN01000042">
    <property type="protein sequence ID" value="KTD30906.1"/>
    <property type="molecule type" value="Genomic_DNA"/>
</dbReference>
<evidence type="ECO:0000259" key="2">
    <source>
        <dbReference type="PROSITE" id="PS50914"/>
    </source>
</evidence>
<evidence type="ECO:0000313" key="6">
    <source>
        <dbReference type="Proteomes" id="UP000254040"/>
    </source>
</evidence>
<dbReference type="AlphaFoldDB" id="A0A378JXV6"/>
<dbReference type="EMBL" id="UGOG01000001">
    <property type="protein sequence ID" value="STX63483.1"/>
    <property type="molecule type" value="Genomic_DNA"/>
</dbReference>
<dbReference type="SMART" id="SM00749">
    <property type="entry name" value="BON"/>
    <property type="match status" value="1"/>
</dbReference>
<dbReference type="InterPro" id="IPR007055">
    <property type="entry name" value="BON_dom"/>
</dbReference>
<name>A0A378JXV6_9GAMM</name>
<dbReference type="PROSITE" id="PS50914">
    <property type="entry name" value="BON"/>
    <property type="match status" value="1"/>
</dbReference>
<dbReference type="RefSeq" id="WP_028384741.1">
    <property type="nucleotide sequence ID" value="NZ_CAAAJG010000028.1"/>
</dbReference>
<dbReference type="Pfam" id="PF04972">
    <property type="entry name" value="BON"/>
    <property type="match status" value="1"/>
</dbReference>
<dbReference type="OrthoDB" id="7360581at2"/>
<feature type="domain" description="BON" evidence="2">
    <location>
        <begin position="34"/>
        <end position="102"/>
    </location>
</feature>
<organism evidence="4 6">
    <name type="scientific">Legionella moravica</name>
    <dbReference type="NCBI Taxonomy" id="39962"/>
    <lineage>
        <taxon>Bacteria</taxon>
        <taxon>Pseudomonadati</taxon>
        <taxon>Pseudomonadota</taxon>
        <taxon>Gammaproteobacteria</taxon>
        <taxon>Legionellales</taxon>
        <taxon>Legionellaceae</taxon>
        <taxon>Legionella</taxon>
    </lineage>
</organism>
<evidence type="ECO:0000313" key="4">
    <source>
        <dbReference type="EMBL" id="STX63483.1"/>
    </source>
</evidence>
<dbReference type="Gene3D" id="3.30.1340.30">
    <property type="match status" value="1"/>
</dbReference>
<accession>A0A378JXV6</accession>
<sequence>MIDSLKMLLVGAVSMIIIACAASPQAESTGEYLDSTATTTRVKASLVDQLGTDGFAVKVKTYKDQVQLSGFVDSPRIKQRAATIAAGVGGVKSVRNDIIVKSR</sequence>
<protein>
    <submittedName>
        <fullName evidence="3 4">Periplasmic or secreted lipoprotein</fullName>
    </submittedName>
</protein>
<dbReference type="Proteomes" id="UP000054985">
    <property type="component" value="Unassembled WGS sequence"/>
</dbReference>
<dbReference type="InterPro" id="IPR051686">
    <property type="entry name" value="Lipoprotein_DolP"/>
</dbReference>
<reference evidence="4 6" key="2">
    <citation type="submission" date="2018-06" db="EMBL/GenBank/DDBJ databases">
        <authorList>
            <consortium name="Pathogen Informatics"/>
            <person name="Doyle S."/>
        </authorList>
    </citation>
    <scope>NUCLEOTIDE SEQUENCE [LARGE SCALE GENOMIC DNA]</scope>
    <source>
        <strain evidence="4 6">NCTC12239</strain>
    </source>
</reference>
<keyword evidence="4" id="KW-0449">Lipoprotein</keyword>
<evidence type="ECO:0000256" key="1">
    <source>
        <dbReference type="SAM" id="SignalP"/>
    </source>
</evidence>
<keyword evidence="1" id="KW-0732">Signal</keyword>
<dbReference type="PANTHER" id="PTHR34606">
    <property type="entry name" value="BON DOMAIN-CONTAINING PROTEIN"/>
    <property type="match status" value="1"/>
</dbReference>
<evidence type="ECO:0000313" key="3">
    <source>
        <dbReference type="EMBL" id="KTD30906.1"/>
    </source>
</evidence>